<feature type="transmembrane region" description="Helical" evidence="6">
    <location>
        <begin position="115"/>
        <end position="133"/>
    </location>
</feature>
<feature type="transmembrane region" description="Helical" evidence="6">
    <location>
        <begin position="80"/>
        <end position="103"/>
    </location>
</feature>
<dbReference type="GO" id="GO:0022857">
    <property type="term" value="F:transmembrane transporter activity"/>
    <property type="evidence" value="ECO:0007669"/>
    <property type="project" value="InterPro"/>
</dbReference>
<feature type="transmembrane region" description="Helical" evidence="6">
    <location>
        <begin position="325"/>
        <end position="345"/>
    </location>
</feature>
<comment type="similarity">
    <text evidence="2">Belongs to the sodium:solute symporter (SSF) (TC 2.A.21) family.</text>
</comment>
<evidence type="ECO:0000256" key="3">
    <source>
        <dbReference type="ARBA" id="ARBA00022692"/>
    </source>
</evidence>
<dbReference type="PROSITE" id="PS50283">
    <property type="entry name" value="NA_SOLUT_SYMP_3"/>
    <property type="match status" value="1"/>
</dbReference>
<evidence type="ECO:0000256" key="2">
    <source>
        <dbReference type="ARBA" id="ARBA00006434"/>
    </source>
</evidence>
<proteinExistence type="inferred from homology"/>
<keyword evidence="8" id="KW-1185">Reference proteome</keyword>
<feature type="transmembrane region" description="Helical" evidence="6">
    <location>
        <begin position="299"/>
        <end position="319"/>
    </location>
</feature>
<gene>
    <name evidence="7" type="ORF">H8S57_05390</name>
</gene>
<evidence type="ECO:0008006" key="9">
    <source>
        <dbReference type="Google" id="ProtNLM"/>
    </source>
</evidence>
<feature type="transmembrane region" description="Helical" evidence="6">
    <location>
        <begin position="36"/>
        <end position="59"/>
    </location>
</feature>
<feature type="transmembrane region" description="Helical" evidence="6">
    <location>
        <begin position="266"/>
        <end position="287"/>
    </location>
</feature>
<evidence type="ECO:0000256" key="6">
    <source>
        <dbReference type="SAM" id="Phobius"/>
    </source>
</evidence>
<dbReference type="Gene3D" id="1.20.1730.10">
    <property type="entry name" value="Sodium/glucose cotransporter"/>
    <property type="match status" value="1"/>
</dbReference>
<dbReference type="PANTHER" id="PTHR37814:SF1">
    <property type="entry name" value="MEMBRANE PROTEIN"/>
    <property type="match status" value="1"/>
</dbReference>
<evidence type="ECO:0000313" key="7">
    <source>
        <dbReference type="EMBL" id="MBC5733157.1"/>
    </source>
</evidence>
<comment type="subcellular location">
    <subcellularLocation>
        <location evidence="1">Membrane</location>
        <topology evidence="1">Multi-pass membrane protein</topology>
    </subcellularLocation>
</comment>
<evidence type="ECO:0000256" key="5">
    <source>
        <dbReference type="ARBA" id="ARBA00023136"/>
    </source>
</evidence>
<dbReference type="EMBL" id="JACOPP010000005">
    <property type="protein sequence ID" value="MBC5733157.1"/>
    <property type="molecule type" value="Genomic_DNA"/>
</dbReference>
<evidence type="ECO:0000256" key="1">
    <source>
        <dbReference type="ARBA" id="ARBA00004141"/>
    </source>
</evidence>
<dbReference type="GO" id="GO:0016020">
    <property type="term" value="C:membrane"/>
    <property type="evidence" value="ECO:0007669"/>
    <property type="project" value="UniProtKB-SubCell"/>
</dbReference>
<dbReference type="PANTHER" id="PTHR37814">
    <property type="entry name" value="CONSERVED MEMBRANE PROTEIN"/>
    <property type="match status" value="1"/>
</dbReference>
<evidence type="ECO:0000256" key="4">
    <source>
        <dbReference type="ARBA" id="ARBA00022989"/>
    </source>
</evidence>
<dbReference type="RefSeq" id="WP_186907058.1">
    <property type="nucleotide sequence ID" value="NZ_JACOPP010000005.1"/>
</dbReference>
<dbReference type="InterPro" id="IPR001734">
    <property type="entry name" value="Na/solute_symporter"/>
</dbReference>
<organism evidence="7 8">
    <name type="scientific">Lawsonibacter hominis</name>
    <dbReference type="NCBI Taxonomy" id="2763053"/>
    <lineage>
        <taxon>Bacteria</taxon>
        <taxon>Bacillati</taxon>
        <taxon>Bacillota</taxon>
        <taxon>Clostridia</taxon>
        <taxon>Eubacteriales</taxon>
        <taxon>Oscillospiraceae</taxon>
        <taxon>Lawsonibacter</taxon>
    </lineage>
</organism>
<sequence>MKKKITPMQIAVLFTGSFLGAGFLSGQELLQFFGRFGAWGLAGMVLAIAAFWLFGWMVLDIAKRTGYTAFDKIILHGTHPVLRGFFSAVFLLFLFGCMMGMIAGSGALLEQLFGIPALLGDAAMTLLVLLVAVTGAAGLVAAFGVVVPLLVGAAVVVGALAVLRLPTEGLPALPFASGNPLLGNWLFSAVSFISYNMMAAITILVPLTQEMEDTRAIRRGLGLGSLLLAVIFICILLPMILFRALVGDAELPMLALASQVFPALGVLYALLLLCGMFTAALSSLFGITSRLEVRLGGRLSRRFLALLCALAFVGSIFGFKNVVSYVYPLCGYVGFFALIGVALHFRFLHKASVAENAPAP</sequence>
<dbReference type="InterPro" id="IPR038728">
    <property type="entry name" value="YkvI-like"/>
</dbReference>
<accession>A0A8J6M4Y7</accession>
<dbReference type="InterPro" id="IPR038377">
    <property type="entry name" value="Na/Glc_symporter_sf"/>
</dbReference>
<feature type="transmembrane region" description="Helical" evidence="6">
    <location>
        <begin position="185"/>
        <end position="208"/>
    </location>
</feature>
<feature type="transmembrane region" description="Helical" evidence="6">
    <location>
        <begin position="220"/>
        <end position="246"/>
    </location>
</feature>
<feature type="transmembrane region" description="Helical" evidence="6">
    <location>
        <begin position="140"/>
        <end position="165"/>
    </location>
</feature>
<dbReference type="Proteomes" id="UP000661435">
    <property type="component" value="Unassembled WGS sequence"/>
</dbReference>
<reference evidence="7" key="1">
    <citation type="submission" date="2020-08" db="EMBL/GenBank/DDBJ databases">
        <title>Genome public.</title>
        <authorList>
            <person name="Liu C."/>
            <person name="Sun Q."/>
        </authorList>
    </citation>
    <scope>NUCLEOTIDE SEQUENCE</scope>
    <source>
        <strain evidence="7">NSJ-51</strain>
    </source>
</reference>
<keyword evidence="4 6" id="KW-1133">Transmembrane helix</keyword>
<name>A0A8J6M4Y7_9FIRM</name>
<keyword evidence="3 6" id="KW-0812">Transmembrane</keyword>
<comment type="caution">
    <text evidence="7">The sequence shown here is derived from an EMBL/GenBank/DDBJ whole genome shotgun (WGS) entry which is preliminary data.</text>
</comment>
<protein>
    <recommendedName>
        <fullName evidence="9">Membrane protein YkvI</fullName>
    </recommendedName>
</protein>
<keyword evidence="5 6" id="KW-0472">Membrane</keyword>
<dbReference type="AlphaFoldDB" id="A0A8J6M4Y7"/>
<evidence type="ECO:0000313" key="8">
    <source>
        <dbReference type="Proteomes" id="UP000661435"/>
    </source>
</evidence>